<dbReference type="EMBL" id="JBBIAA010000019">
    <property type="protein sequence ID" value="MEJ5946278.1"/>
    <property type="molecule type" value="Genomic_DNA"/>
</dbReference>
<name>A0ABU8RMU9_9ACTN</name>
<gene>
    <name evidence="2" type="ORF">WDZ17_13345</name>
</gene>
<comment type="caution">
    <text evidence="2">The sequence shown here is derived from an EMBL/GenBank/DDBJ whole genome shotgun (WGS) entry which is preliminary data.</text>
</comment>
<dbReference type="RefSeq" id="WP_339575662.1">
    <property type="nucleotide sequence ID" value="NZ_JBBIAA010000019.1"/>
</dbReference>
<feature type="region of interest" description="Disordered" evidence="1">
    <location>
        <begin position="1"/>
        <end position="71"/>
    </location>
</feature>
<feature type="compositionally biased region" description="Basic and acidic residues" evidence="1">
    <location>
        <begin position="19"/>
        <end position="48"/>
    </location>
</feature>
<feature type="compositionally biased region" description="Basic and acidic residues" evidence="1">
    <location>
        <begin position="56"/>
        <end position="65"/>
    </location>
</feature>
<reference evidence="2 3" key="1">
    <citation type="journal article" date="2017" name="Int. J. Syst. Evol. Microbiol.">
        <title>Pseudokineococcus basanitobsidens sp. nov., isolated from volcanic rock.</title>
        <authorList>
            <person name="Lee D.W."/>
            <person name="Park M.Y."/>
            <person name="Kim J.J."/>
            <person name="Kim B.S."/>
        </authorList>
    </citation>
    <scope>NUCLEOTIDE SEQUENCE [LARGE SCALE GENOMIC DNA]</scope>
    <source>
        <strain evidence="2 3">DSM 103726</strain>
    </source>
</reference>
<sequence>MSTPSGDTPDPIQPTVPTPKDREEHAKSPDLDEEALDHRTEREEESVRQDAGGGDHGPKTFDRDAVPNAEE</sequence>
<keyword evidence="3" id="KW-1185">Reference proteome</keyword>
<proteinExistence type="predicted"/>
<evidence type="ECO:0000256" key="1">
    <source>
        <dbReference type="SAM" id="MobiDB-lite"/>
    </source>
</evidence>
<evidence type="ECO:0008006" key="4">
    <source>
        <dbReference type="Google" id="ProtNLM"/>
    </source>
</evidence>
<evidence type="ECO:0000313" key="2">
    <source>
        <dbReference type="EMBL" id="MEJ5946278.1"/>
    </source>
</evidence>
<organism evidence="2 3">
    <name type="scientific">Pseudokineococcus basanitobsidens</name>
    <dbReference type="NCBI Taxonomy" id="1926649"/>
    <lineage>
        <taxon>Bacteria</taxon>
        <taxon>Bacillati</taxon>
        <taxon>Actinomycetota</taxon>
        <taxon>Actinomycetes</taxon>
        <taxon>Kineosporiales</taxon>
        <taxon>Kineosporiaceae</taxon>
        <taxon>Pseudokineococcus</taxon>
    </lineage>
</organism>
<protein>
    <recommendedName>
        <fullName evidence="4">Autophagy-related protein 2</fullName>
    </recommendedName>
</protein>
<accession>A0ABU8RMU9</accession>
<dbReference type="Proteomes" id="UP001387100">
    <property type="component" value="Unassembled WGS sequence"/>
</dbReference>
<evidence type="ECO:0000313" key="3">
    <source>
        <dbReference type="Proteomes" id="UP001387100"/>
    </source>
</evidence>